<name>A0A9Q3HA25_9BASI</name>
<organism evidence="1 2">
    <name type="scientific">Austropuccinia psidii MF-1</name>
    <dbReference type="NCBI Taxonomy" id="1389203"/>
    <lineage>
        <taxon>Eukaryota</taxon>
        <taxon>Fungi</taxon>
        <taxon>Dikarya</taxon>
        <taxon>Basidiomycota</taxon>
        <taxon>Pucciniomycotina</taxon>
        <taxon>Pucciniomycetes</taxon>
        <taxon>Pucciniales</taxon>
        <taxon>Sphaerophragmiaceae</taxon>
        <taxon>Austropuccinia</taxon>
    </lineage>
</organism>
<protein>
    <submittedName>
        <fullName evidence="1">Uncharacterized protein</fullName>
    </submittedName>
</protein>
<keyword evidence="2" id="KW-1185">Reference proteome</keyword>
<dbReference type="Proteomes" id="UP000765509">
    <property type="component" value="Unassembled WGS sequence"/>
</dbReference>
<sequence length="124" mass="14823">MSPAHLRDPGIPRNQLEERKDLGMDTVIKDGKILRKILPTMPLHFKFNKRLQPYYWTDLDQVFKIHSLLKNIFQWSMMRNTYSLATQLAEAGTTTQKICLRDLNWLELIHRMVVWNSKRHHKLL</sequence>
<comment type="caution">
    <text evidence="1">The sequence shown here is derived from an EMBL/GenBank/DDBJ whole genome shotgun (WGS) entry which is preliminary data.</text>
</comment>
<proteinExistence type="predicted"/>
<reference evidence="1" key="1">
    <citation type="submission" date="2021-03" db="EMBL/GenBank/DDBJ databases">
        <title>Draft genome sequence of rust myrtle Austropuccinia psidii MF-1, a brazilian biotype.</title>
        <authorList>
            <person name="Quecine M.C."/>
            <person name="Pachon D.M.R."/>
            <person name="Bonatelli M.L."/>
            <person name="Correr F.H."/>
            <person name="Franceschini L.M."/>
            <person name="Leite T.F."/>
            <person name="Margarido G.R.A."/>
            <person name="Almeida C.A."/>
            <person name="Ferrarezi J.A."/>
            <person name="Labate C.A."/>
        </authorList>
    </citation>
    <scope>NUCLEOTIDE SEQUENCE</scope>
    <source>
        <strain evidence="1">MF-1</strain>
    </source>
</reference>
<evidence type="ECO:0000313" key="1">
    <source>
        <dbReference type="EMBL" id="MBW0496901.1"/>
    </source>
</evidence>
<gene>
    <name evidence="1" type="ORF">O181_036616</name>
</gene>
<evidence type="ECO:0000313" key="2">
    <source>
        <dbReference type="Proteomes" id="UP000765509"/>
    </source>
</evidence>
<accession>A0A9Q3HA25</accession>
<dbReference type="EMBL" id="AVOT02013894">
    <property type="protein sequence ID" value="MBW0496901.1"/>
    <property type="molecule type" value="Genomic_DNA"/>
</dbReference>
<dbReference type="AlphaFoldDB" id="A0A9Q3HA25"/>